<dbReference type="EMBL" id="JAPHNI010000310">
    <property type="protein sequence ID" value="KAJ8112630.1"/>
    <property type="molecule type" value="Genomic_DNA"/>
</dbReference>
<accession>A0ACC2IBT5</accession>
<sequence length="423" mass="47814">MCRGPFRTNLVCGIQVHSSMTLEVWFGPHEPRLGVNTNHEAMKALTTRHKVPIETVSLSHTICFKGLMSGEEDNFYTSQEAQRNAGDSLVDNGITQQVVGNLVELLGEPSSLELFQKTVARSKLTQRVTEGFTDDYDEDEVLPLIEDIDNTNVHRHQTVNDRPTVKIPVMPFDDKLDLRALKERKVAVFTSLIYTQVVELASASQLEALIKCLHEDGDIDSRQADALAKAELWSDDTAVHNSINAFYQTFSKCGDLGAKRVRNTLVEYKVIVHAMSHYQALKQVKIQVLQHRQHAKRLKKTFSMTTTTTSPQELLFEWVAVACKPPMTIKQTKKHVKLANYYHKFRTMFPALPLLQPLSTHDKIIKINGIYLVAGIETFLRSLPSNVLELIGNIALYLRADIDKRMELRDGKPLKVEAIAVDR</sequence>
<reference evidence="1" key="1">
    <citation type="submission" date="2022-11" db="EMBL/GenBank/DDBJ databases">
        <title>Genome Sequence of Boeremia exigua.</title>
        <authorList>
            <person name="Buettner E."/>
        </authorList>
    </citation>
    <scope>NUCLEOTIDE SEQUENCE</scope>
    <source>
        <strain evidence="1">CU02</strain>
    </source>
</reference>
<gene>
    <name evidence="1" type="ORF">OPT61_g5046</name>
</gene>
<evidence type="ECO:0000313" key="1">
    <source>
        <dbReference type="EMBL" id="KAJ8112630.1"/>
    </source>
</evidence>
<keyword evidence="2" id="KW-1185">Reference proteome</keyword>
<comment type="caution">
    <text evidence="1">The sequence shown here is derived from an EMBL/GenBank/DDBJ whole genome shotgun (WGS) entry which is preliminary data.</text>
</comment>
<proteinExistence type="predicted"/>
<organism evidence="1 2">
    <name type="scientific">Boeremia exigua</name>
    <dbReference type="NCBI Taxonomy" id="749465"/>
    <lineage>
        <taxon>Eukaryota</taxon>
        <taxon>Fungi</taxon>
        <taxon>Dikarya</taxon>
        <taxon>Ascomycota</taxon>
        <taxon>Pezizomycotina</taxon>
        <taxon>Dothideomycetes</taxon>
        <taxon>Pleosporomycetidae</taxon>
        <taxon>Pleosporales</taxon>
        <taxon>Pleosporineae</taxon>
        <taxon>Didymellaceae</taxon>
        <taxon>Boeremia</taxon>
    </lineage>
</organism>
<name>A0ACC2IBT5_9PLEO</name>
<dbReference type="Proteomes" id="UP001153331">
    <property type="component" value="Unassembled WGS sequence"/>
</dbReference>
<evidence type="ECO:0000313" key="2">
    <source>
        <dbReference type="Proteomes" id="UP001153331"/>
    </source>
</evidence>
<protein>
    <submittedName>
        <fullName evidence="1">Uncharacterized protein</fullName>
    </submittedName>
</protein>